<dbReference type="AlphaFoldDB" id="A0A640KJA7"/>
<keyword evidence="2" id="KW-1185">Reference proteome</keyword>
<name>A0A640KJA7_LEITA</name>
<comment type="caution">
    <text evidence="1">The sequence shown here is derived from an EMBL/GenBank/DDBJ whole genome shotgun (WGS) entry which is preliminary data.</text>
</comment>
<dbReference type="Proteomes" id="UP000419144">
    <property type="component" value="Unassembled WGS sequence"/>
</dbReference>
<protein>
    <recommendedName>
        <fullName evidence="3">RNase III domain-containing protein</fullName>
    </recommendedName>
</protein>
<evidence type="ECO:0000313" key="1">
    <source>
        <dbReference type="EMBL" id="GET89780.1"/>
    </source>
</evidence>
<dbReference type="InterPro" id="IPR036389">
    <property type="entry name" value="RNase_III_sf"/>
</dbReference>
<evidence type="ECO:0000313" key="2">
    <source>
        <dbReference type="Proteomes" id="UP000419144"/>
    </source>
</evidence>
<reference evidence="1" key="1">
    <citation type="submission" date="2019-11" db="EMBL/GenBank/DDBJ databases">
        <title>Leishmania tarentolae CDS.</title>
        <authorList>
            <person name="Goto Y."/>
            <person name="Yamagishi J."/>
        </authorList>
    </citation>
    <scope>NUCLEOTIDE SEQUENCE [LARGE SCALE GENOMIC DNA]</scope>
    <source>
        <strain evidence="1">Parrot Tar II</strain>
    </source>
</reference>
<accession>A0A640KJA7</accession>
<evidence type="ECO:0008006" key="3">
    <source>
        <dbReference type="Google" id="ProtNLM"/>
    </source>
</evidence>
<dbReference type="VEuPathDB" id="TriTrypDB:LtaPh_2713600"/>
<dbReference type="Gene3D" id="1.10.1520.10">
    <property type="entry name" value="Ribonuclease III domain"/>
    <property type="match status" value="1"/>
</dbReference>
<gene>
    <name evidence="1" type="ORF">LtaPh_2713600</name>
</gene>
<dbReference type="EMBL" id="BLBS01000037">
    <property type="protein sequence ID" value="GET89780.1"/>
    <property type="molecule type" value="Genomic_DNA"/>
</dbReference>
<dbReference type="GO" id="GO:0004525">
    <property type="term" value="F:ribonuclease III activity"/>
    <property type="evidence" value="ECO:0007669"/>
    <property type="project" value="InterPro"/>
</dbReference>
<dbReference type="SUPFAM" id="SSF69065">
    <property type="entry name" value="RNase III domain-like"/>
    <property type="match status" value="1"/>
</dbReference>
<dbReference type="GO" id="GO:0006396">
    <property type="term" value="P:RNA processing"/>
    <property type="evidence" value="ECO:0007669"/>
    <property type="project" value="InterPro"/>
</dbReference>
<organism evidence="1 2">
    <name type="scientific">Leishmania tarentolae</name>
    <name type="common">Sauroleishmania tarentolae</name>
    <dbReference type="NCBI Taxonomy" id="5689"/>
    <lineage>
        <taxon>Eukaryota</taxon>
        <taxon>Discoba</taxon>
        <taxon>Euglenozoa</taxon>
        <taxon>Kinetoplastea</taxon>
        <taxon>Metakinetoplastina</taxon>
        <taxon>Trypanosomatida</taxon>
        <taxon>Trypanosomatidae</taxon>
        <taxon>Leishmaniinae</taxon>
        <taxon>Leishmania</taxon>
        <taxon>lizard Leishmania</taxon>
    </lineage>
</organism>
<dbReference type="OrthoDB" id="67027at2759"/>
<proteinExistence type="predicted"/>
<sequence>MRRCCKFHALPGVLSILSDLAQPRTSTSYQELLRNSHLPAQPLPFLPPPRWATELSRVLHRSFPDVVKDHHTRFLQVFVHPSFTTAAGVSGTMQPLIAIGEALLERIGGLWILATFQSIRREEYASLLALLTSDSTLCRVLRDHWRLEHMVLTDASADMFSRQRLSSTKGLMNWLSSQGNVPAGQSLPEPYGAGCVKAMIAAVLLEHGNDAAEHFVKSEVLPYVL</sequence>